<dbReference type="Gene3D" id="3.40.30.10">
    <property type="entry name" value="Glutaredoxin"/>
    <property type="match status" value="1"/>
</dbReference>
<dbReference type="GO" id="GO:0005737">
    <property type="term" value="C:cytoplasm"/>
    <property type="evidence" value="ECO:0007669"/>
    <property type="project" value="TreeGrafter"/>
</dbReference>
<keyword evidence="3" id="KW-0089">Bile pigment</keyword>
<dbReference type="InterPro" id="IPR040079">
    <property type="entry name" value="Glutathione_S-Trfase"/>
</dbReference>
<dbReference type="KEGG" id="fcy:FRACYDRAFT_260823"/>
<dbReference type="Pfam" id="PF13410">
    <property type="entry name" value="GST_C_2"/>
    <property type="match status" value="1"/>
</dbReference>
<proteinExistence type="inferred from homology"/>
<protein>
    <submittedName>
        <fullName evidence="5">Glutathione S-transferase</fullName>
    </submittedName>
</protein>
<evidence type="ECO:0000259" key="4">
    <source>
        <dbReference type="PROSITE" id="PS50404"/>
    </source>
</evidence>
<dbReference type="PROSITE" id="PS51354">
    <property type="entry name" value="GLUTAREDOXIN_2"/>
    <property type="match status" value="1"/>
</dbReference>
<reference evidence="5 6" key="1">
    <citation type="submission" date="2016-09" db="EMBL/GenBank/DDBJ databases">
        <title>Extensive genetic diversity and differential bi-allelic expression allows diatom success in the polar Southern Ocean.</title>
        <authorList>
            <consortium name="DOE Joint Genome Institute"/>
            <person name="Mock T."/>
            <person name="Otillar R.P."/>
            <person name="Strauss J."/>
            <person name="Dupont C."/>
            <person name="Frickenhaus S."/>
            <person name="Maumus F."/>
            <person name="Mcmullan M."/>
            <person name="Sanges R."/>
            <person name="Schmutz J."/>
            <person name="Toseland A."/>
            <person name="Valas R."/>
            <person name="Veluchamy A."/>
            <person name="Ward B.J."/>
            <person name="Allen A."/>
            <person name="Barry K."/>
            <person name="Falciatore A."/>
            <person name="Ferrante M."/>
            <person name="Fortunato A.E."/>
            <person name="Gloeckner G."/>
            <person name="Gruber A."/>
            <person name="Hipkin R."/>
            <person name="Janech M."/>
            <person name="Kroth P."/>
            <person name="Leese F."/>
            <person name="Lindquist E."/>
            <person name="Lyon B.R."/>
            <person name="Martin J."/>
            <person name="Mayer C."/>
            <person name="Parker M."/>
            <person name="Quesneville H."/>
            <person name="Raymond J."/>
            <person name="Uhlig C."/>
            <person name="Valentin K.U."/>
            <person name="Worden A.Z."/>
            <person name="Armbrust E.V."/>
            <person name="Bowler C."/>
            <person name="Green B."/>
            <person name="Moulton V."/>
            <person name="Van Oosterhout C."/>
            <person name="Grigoriev I."/>
        </authorList>
    </citation>
    <scope>NUCLEOTIDE SEQUENCE [LARGE SCALE GENOMIC DNA]</scope>
    <source>
        <strain evidence="5 6">CCMP1102</strain>
    </source>
</reference>
<dbReference type="SUPFAM" id="SSF52833">
    <property type="entry name" value="Thioredoxin-like"/>
    <property type="match status" value="1"/>
</dbReference>
<dbReference type="InterPro" id="IPR050983">
    <property type="entry name" value="GST_Omega/HSP26"/>
</dbReference>
<evidence type="ECO:0000256" key="3">
    <source>
        <dbReference type="ARBA" id="ARBA00023307"/>
    </source>
</evidence>
<dbReference type="Gene3D" id="1.20.1050.10">
    <property type="match status" value="1"/>
</dbReference>
<dbReference type="AlphaFoldDB" id="A0A1E7FJ43"/>
<gene>
    <name evidence="5" type="primary">GST_3</name>
    <name evidence="5" type="ORF">FRACYDRAFT_260823</name>
</gene>
<keyword evidence="6" id="KW-1185">Reference proteome</keyword>
<evidence type="ECO:0000313" key="5">
    <source>
        <dbReference type="EMBL" id="OEU18168.1"/>
    </source>
</evidence>
<dbReference type="GO" id="GO:0016740">
    <property type="term" value="F:transferase activity"/>
    <property type="evidence" value="ECO:0007669"/>
    <property type="project" value="UniProtKB-KW"/>
</dbReference>
<dbReference type="PANTHER" id="PTHR43968:SF14">
    <property type="entry name" value="GLUTATHIONE S-TRANSFERASE"/>
    <property type="match status" value="1"/>
</dbReference>
<dbReference type="Proteomes" id="UP000095751">
    <property type="component" value="Unassembled WGS sequence"/>
</dbReference>
<dbReference type="InterPro" id="IPR004045">
    <property type="entry name" value="Glutathione_S-Trfase_N"/>
</dbReference>
<dbReference type="EMBL" id="KV784357">
    <property type="protein sequence ID" value="OEU18168.1"/>
    <property type="molecule type" value="Genomic_DNA"/>
</dbReference>
<dbReference type="PROSITE" id="PS50404">
    <property type="entry name" value="GST_NTER"/>
    <property type="match status" value="1"/>
</dbReference>
<accession>A0A1E7FJ43</accession>
<evidence type="ECO:0000313" key="6">
    <source>
        <dbReference type="Proteomes" id="UP000095751"/>
    </source>
</evidence>
<dbReference type="SUPFAM" id="SSF47616">
    <property type="entry name" value="GST C-terminal domain-like"/>
    <property type="match status" value="1"/>
</dbReference>
<dbReference type="PANTHER" id="PTHR43968">
    <property type="match status" value="1"/>
</dbReference>
<dbReference type="Pfam" id="PF13409">
    <property type="entry name" value="GST_N_2"/>
    <property type="match status" value="1"/>
</dbReference>
<evidence type="ECO:0000256" key="2">
    <source>
        <dbReference type="ARBA" id="ARBA00022991"/>
    </source>
</evidence>
<dbReference type="OrthoDB" id="4951845at2759"/>
<evidence type="ECO:0000256" key="1">
    <source>
        <dbReference type="ARBA" id="ARBA00008182"/>
    </source>
</evidence>
<comment type="similarity">
    <text evidence="1">Belongs to the phycobiliprotein family.</text>
</comment>
<name>A0A1E7FJ43_9STRA</name>
<keyword evidence="2" id="KW-0157">Chromophore</keyword>
<dbReference type="InterPro" id="IPR036249">
    <property type="entry name" value="Thioredoxin-like_sf"/>
</dbReference>
<dbReference type="SFLD" id="SFLDS00019">
    <property type="entry name" value="Glutathione_Transferase_(cytos"/>
    <property type="match status" value="1"/>
</dbReference>
<dbReference type="InterPro" id="IPR009050">
    <property type="entry name" value="Globin-like_sf"/>
</dbReference>
<dbReference type="InParanoid" id="A0A1E7FJ43"/>
<sequence length="500" mass="55557">MVSDNPFSSMIGGVASFLGGGGGKEMNAEKVDTAFDKSAFANKKTWEEIKDQLSQVSTPEERAFRQDVEKGYGIDGSPLHKIRLYDESNKEEDIAVTFYRDSASWCPYCQKIWIALEYLQIPYKVEKINMRCYGEKPSSFLRIQPGGQIPVAVINGKVYGQSNDILQALEALPQKKKTLKPPANLDSQAEQLYRLERQLFSVWMGWLTRGGGGGQFINTLESVESVLQDAKGPFFLGKDLTLVDIQFSSFLERMVASLLFYKGFVIRVPENERGNAKYPAINEWFDAMEKIPAYTLTKSDYYTHAWDLPPQLGGCVPEQDGKRFEDAINGLRSLDGTQGSWELPLQPDNGGVEPDWSFIPGGESAARREAVERMSSNHEAIVKFACRGAGRKGFPSYSAPLSDPNAVPNDALQRSVDECFRTICTALIAENTNTHDADMKSIANVIVSEGGKEFAGGVINSLAYMRDRVGVPRDMRLPAARQLRARLNWAIGIILEVSEN</sequence>
<dbReference type="CDD" id="cd00570">
    <property type="entry name" value="GST_N_family"/>
    <property type="match status" value="1"/>
</dbReference>
<feature type="domain" description="GST N-terminal" evidence="4">
    <location>
        <begin position="96"/>
        <end position="177"/>
    </location>
</feature>
<keyword evidence="5" id="KW-0808">Transferase</keyword>
<dbReference type="Gene3D" id="1.10.490.20">
    <property type="entry name" value="Phycocyanins"/>
    <property type="match status" value="1"/>
</dbReference>
<dbReference type="InterPro" id="IPR038719">
    <property type="entry name" value="Phycobilisome_asu/bsu_sf"/>
</dbReference>
<dbReference type="SUPFAM" id="SSF46458">
    <property type="entry name" value="Globin-like"/>
    <property type="match status" value="1"/>
</dbReference>
<dbReference type="InterPro" id="IPR036282">
    <property type="entry name" value="Glutathione-S-Trfase_C_sf"/>
</dbReference>
<organism evidence="5 6">
    <name type="scientific">Fragilariopsis cylindrus CCMP1102</name>
    <dbReference type="NCBI Taxonomy" id="635003"/>
    <lineage>
        <taxon>Eukaryota</taxon>
        <taxon>Sar</taxon>
        <taxon>Stramenopiles</taxon>
        <taxon>Ochrophyta</taxon>
        <taxon>Bacillariophyta</taxon>
        <taxon>Bacillariophyceae</taxon>
        <taxon>Bacillariophycidae</taxon>
        <taxon>Bacillariales</taxon>
        <taxon>Bacillariaceae</taxon>
        <taxon>Fragilariopsis</taxon>
    </lineage>
</organism>